<feature type="region of interest" description="Disordered" evidence="1">
    <location>
        <begin position="1"/>
        <end position="85"/>
    </location>
</feature>
<keyword evidence="2" id="KW-0472">Membrane</keyword>
<feature type="transmembrane region" description="Helical" evidence="2">
    <location>
        <begin position="100"/>
        <end position="128"/>
    </location>
</feature>
<keyword evidence="5" id="KW-1185">Reference proteome</keyword>
<dbReference type="EMBL" id="VIVQ01000002">
    <property type="protein sequence ID" value="TWE10358.1"/>
    <property type="molecule type" value="Genomic_DNA"/>
</dbReference>
<dbReference type="AlphaFoldDB" id="A0A561E421"/>
<feature type="compositionally biased region" description="Low complexity" evidence="1">
    <location>
        <begin position="14"/>
        <end position="52"/>
    </location>
</feature>
<dbReference type="Pfam" id="PF12089">
    <property type="entry name" value="DUF3566"/>
    <property type="match status" value="1"/>
</dbReference>
<dbReference type="InterPro" id="IPR021949">
    <property type="entry name" value="DUF3566_TM"/>
</dbReference>
<evidence type="ECO:0000256" key="2">
    <source>
        <dbReference type="SAM" id="Phobius"/>
    </source>
</evidence>
<comment type="caution">
    <text evidence="4">The sequence shown here is derived from an EMBL/GenBank/DDBJ whole genome shotgun (WGS) entry which is preliminary data.</text>
</comment>
<reference evidence="4 5" key="1">
    <citation type="submission" date="2019-06" db="EMBL/GenBank/DDBJ databases">
        <title>Sequencing the genomes of 1000 actinobacteria strains.</title>
        <authorList>
            <person name="Klenk H.-P."/>
        </authorList>
    </citation>
    <scope>NUCLEOTIDE SEQUENCE [LARGE SCALE GENOMIC DNA]</scope>
    <source>
        <strain evidence="4 5">DSM 19560</strain>
    </source>
</reference>
<keyword evidence="2 4" id="KW-0812">Transmembrane</keyword>
<evidence type="ECO:0000313" key="4">
    <source>
        <dbReference type="EMBL" id="TWE10358.1"/>
    </source>
</evidence>
<name>A0A561E421_9MICO</name>
<dbReference type="Proteomes" id="UP000318297">
    <property type="component" value="Unassembled WGS sequence"/>
</dbReference>
<dbReference type="RefSeq" id="WP_246104654.1">
    <property type="nucleotide sequence ID" value="NZ_VIVQ01000002.1"/>
</dbReference>
<feature type="compositionally biased region" description="Low complexity" evidence="1">
    <location>
        <begin position="59"/>
        <end position="80"/>
    </location>
</feature>
<accession>A0A561E421</accession>
<feature type="domain" description="DUF3566" evidence="3">
    <location>
        <begin position="82"/>
        <end position="199"/>
    </location>
</feature>
<evidence type="ECO:0000256" key="1">
    <source>
        <dbReference type="SAM" id="MobiDB-lite"/>
    </source>
</evidence>
<protein>
    <submittedName>
        <fullName evidence="4">Transmembrane protein DUF3566</fullName>
    </submittedName>
</protein>
<evidence type="ECO:0000259" key="3">
    <source>
        <dbReference type="Pfam" id="PF12089"/>
    </source>
</evidence>
<proteinExistence type="predicted"/>
<keyword evidence="2" id="KW-1133">Transmembrane helix</keyword>
<sequence>MTSSDTPDARGGKAAARTAEPAAKLPTPAGRGGAATTTTARPGAARPAAKKAAGGRGASTGARPAARSASGAVRRPGGRSTPRRVRLTLSRVDPWSVMKIAFLLSVAVGIAMVVMIAVLWTVLSGMGVFSNLNDLLRTLDREGSTFNILDYIGFGRVVSLSVVIGVIDVILMTALATLGAFLYNICASLVGGVQMTLSDE</sequence>
<organism evidence="4 5">
    <name type="scientific">Rudaeicoccus suwonensis</name>
    <dbReference type="NCBI Taxonomy" id="657409"/>
    <lineage>
        <taxon>Bacteria</taxon>
        <taxon>Bacillati</taxon>
        <taxon>Actinomycetota</taxon>
        <taxon>Actinomycetes</taxon>
        <taxon>Micrococcales</taxon>
        <taxon>Dermacoccaceae</taxon>
        <taxon>Rudaeicoccus</taxon>
    </lineage>
</organism>
<gene>
    <name evidence="4" type="ORF">BKA23_2715</name>
</gene>
<evidence type="ECO:0000313" key="5">
    <source>
        <dbReference type="Proteomes" id="UP000318297"/>
    </source>
</evidence>